<sequence>MKITLIKSLTDVIALSIFNPFIVYALDKSPQGKHLGEARFLEYSIEYLEPLGITTANENGVYFKPYLNGVSHDGTVLPENYWGDYAR</sequence>
<dbReference type="EMBL" id="PFCN01000035">
    <property type="protein sequence ID" value="PIR70142.1"/>
    <property type="molecule type" value="Genomic_DNA"/>
</dbReference>
<protein>
    <submittedName>
        <fullName evidence="1">Uncharacterized protein</fullName>
    </submittedName>
</protein>
<name>A0A2H0TF20_9BACT</name>
<proteinExistence type="predicted"/>
<evidence type="ECO:0000313" key="2">
    <source>
        <dbReference type="Proteomes" id="UP000229383"/>
    </source>
</evidence>
<comment type="caution">
    <text evidence="1">The sequence shown here is derived from an EMBL/GenBank/DDBJ whole genome shotgun (WGS) entry which is preliminary data.</text>
</comment>
<reference evidence="2" key="1">
    <citation type="submission" date="2017-09" db="EMBL/GenBank/DDBJ databases">
        <title>Depth-based differentiation of microbial function through sediment-hosted aquifers and enrichment of novel symbionts in the deep terrestrial subsurface.</title>
        <authorList>
            <person name="Probst A.J."/>
            <person name="Ladd B."/>
            <person name="Jarett J.K."/>
            <person name="Geller-Mcgrath D.E."/>
            <person name="Sieber C.M.K."/>
            <person name="Emerson J.B."/>
            <person name="Anantharaman K."/>
            <person name="Thomas B.C."/>
            <person name="Malmstrom R."/>
            <person name="Stieglmeier M."/>
            <person name="Klingl A."/>
            <person name="Woyke T."/>
            <person name="Ryan C.M."/>
            <person name="Banfield J.F."/>
        </authorList>
    </citation>
    <scope>NUCLEOTIDE SEQUENCE [LARGE SCALE GENOMIC DNA]</scope>
</reference>
<accession>A0A2H0TF20</accession>
<evidence type="ECO:0000313" key="1">
    <source>
        <dbReference type="EMBL" id="PIR70142.1"/>
    </source>
</evidence>
<dbReference type="AlphaFoldDB" id="A0A2H0TF20"/>
<organism evidence="1 2">
    <name type="scientific">Candidatus Niyogibacteria bacterium CG10_big_fil_rev_8_21_14_0_10_42_19</name>
    <dbReference type="NCBI Taxonomy" id="1974725"/>
    <lineage>
        <taxon>Bacteria</taxon>
        <taxon>Candidatus Niyogiibacteriota</taxon>
    </lineage>
</organism>
<dbReference type="Proteomes" id="UP000229383">
    <property type="component" value="Unassembled WGS sequence"/>
</dbReference>
<gene>
    <name evidence="1" type="ORF">COU46_03250</name>
</gene>